<organism evidence="3 4">
    <name type="scientific">Vibrio chanodichtyis</name>
    <dbReference type="NCBI Taxonomy" id="3027932"/>
    <lineage>
        <taxon>Bacteria</taxon>
        <taxon>Pseudomonadati</taxon>
        <taxon>Pseudomonadota</taxon>
        <taxon>Gammaproteobacteria</taxon>
        <taxon>Vibrionales</taxon>
        <taxon>Vibrionaceae</taxon>
        <taxon>Vibrio</taxon>
    </lineage>
</organism>
<dbReference type="NCBIfam" id="TIGR03661">
    <property type="entry name" value="T1SS_VCA0849"/>
    <property type="match status" value="1"/>
</dbReference>
<evidence type="ECO:0000256" key="1">
    <source>
        <dbReference type="ARBA" id="ARBA00022837"/>
    </source>
</evidence>
<dbReference type="InterPro" id="IPR001343">
    <property type="entry name" value="Hemolysn_Ca-bd"/>
</dbReference>
<dbReference type="RefSeq" id="WP_274723394.1">
    <property type="nucleotide sequence ID" value="NZ_JARBFT010000013.1"/>
</dbReference>
<keyword evidence="1" id="KW-0106">Calcium</keyword>
<dbReference type="NCBIfam" id="TIGR03660">
    <property type="entry name" value="T1SS_rpt_143"/>
    <property type="match status" value="5"/>
</dbReference>
<gene>
    <name evidence="3" type="ORF">PUN32_11715</name>
</gene>
<name>A0ABT5V1Z4_9VIBR</name>
<dbReference type="InterPro" id="IPR019960">
    <property type="entry name" value="T1SS_VCA0849"/>
</dbReference>
<reference evidence="3 4" key="1">
    <citation type="submission" date="2023-02" db="EMBL/GenBank/DDBJ databases">
        <title>Vibrio intestini sp. nov., a close relative of Vibrio cholerae isolated from the intestine of Healthy Culter dabryi.</title>
        <authorList>
            <person name="Wu N."/>
        </authorList>
    </citation>
    <scope>NUCLEOTIDE SEQUENCE [LARGE SCALE GENOMIC DNA]</scope>
    <source>
        <strain evidence="3 4">DSL-7</strain>
    </source>
</reference>
<dbReference type="Proteomes" id="UP001216189">
    <property type="component" value="Unassembled WGS sequence"/>
</dbReference>
<dbReference type="InterPro" id="IPR019959">
    <property type="entry name" value="T1SS-143_rpt-cont_dom"/>
</dbReference>
<feature type="non-terminal residue" evidence="3">
    <location>
        <position position="1"/>
    </location>
</feature>
<dbReference type="InterPro" id="IPR018511">
    <property type="entry name" value="Hemolysin-typ_Ca-bd_CS"/>
</dbReference>
<evidence type="ECO:0000313" key="4">
    <source>
        <dbReference type="Proteomes" id="UP001216189"/>
    </source>
</evidence>
<dbReference type="Pfam" id="PF00353">
    <property type="entry name" value="HemolysinCabind"/>
    <property type="match status" value="1"/>
</dbReference>
<evidence type="ECO:0000256" key="2">
    <source>
        <dbReference type="SAM" id="MobiDB-lite"/>
    </source>
</evidence>
<dbReference type="Gene3D" id="2.150.10.10">
    <property type="entry name" value="Serralysin-like metalloprotease, C-terminal"/>
    <property type="match status" value="1"/>
</dbReference>
<protein>
    <submittedName>
        <fullName evidence="3">Type I secretion C-terminal target domain-containing protein</fullName>
    </submittedName>
</protein>
<proteinExistence type="predicted"/>
<dbReference type="EMBL" id="JARBFT010000013">
    <property type="protein sequence ID" value="MDE1515679.1"/>
    <property type="molecule type" value="Genomic_DNA"/>
</dbReference>
<dbReference type="NCBIfam" id="TIGR01965">
    <property type="entry name" value="VCBS_repeat"/>
    <property type="match status" value="2"/>
</dbReference>
<sequence>ISAVQPLSLSEDDLAQGSDVSQEPLSAAGQFSVVQGADRVVSYQLDSSVNPVQGLTSHGVAVTLSAPVADSNGNLTYTASAGGSAVFSLLLNTNGSYTFTLLGVIDHAVGSDSQLLNFTVQATDFDGDKTSVTLPVTIVDDKPTISAVQPLSLSEDDLAQGSDVSKEPLSASGQFSVVQGADRVVSYQLDSSVNPVQGLTSHGVAVTLSAPVADSNGNLTYTASAGGSAVFSLLLNTNGSYTFTLFGVVDHAVGSDSQLLNFKVQATDFDGDTSRIVLPVTIVDDKPTISAVQPLSLSEDDLAQGSDVSKEPLSATGQFSVVQGADRVVSYQLDSSVNPVQGLTSHGVAVTLSAPVADSNGNLTYTASAGGSPVFSLLLNTNGSYTFTLLGMVDHAVGSDSKLLNFKVQAIDFDGDKTSITLPVTITDDKPLINAAESLSVSEDDLVKGSDSSKEPLTATGQFTTTQGADHVVAYTLNPTANPLAGVTSGGQTLSLTDRVDANGNHIYSASKPDGSVIFTLQLNVNGSYLFTLSGPLDHAVNSDQLLLNFNVVATDYDGDSSTMVLPVTVLDDKPLVISAQALSVNEDDLALGTDQTKEATSVSGQFTATPGADGVIYQLDTSAGRDTGLTSQGQPVVWGTPTVNGQIYTYQAIANGVVIFSLVLRPDGSYSFTLTGAVDHPLNATQLTLNIPLFAQDFDGDRSSILLPVTIVDDVPILYDKNIALQENAALQSVNMFSRDNNLSADTQGADRGVITQFSAVDSVGRDIQFRDGNQLLNDVQLNGALKTVTVVEIINGVSRDLGSLTIQPNGTASFKPVAQLQHTEGNDIKFTVNVTGTDYDRDTSTEQLNITISDQKATITQQKFIGYEDQGHDASLNSVPVGEQSNTQDNLGGLTGDALKLALQINLYDVDQAESLGNVSILNPNSLAGDFYYLNASNQLIKLEVDPASGRVVLPAALVQQSLNGTIATVNNLYFVPDRHTSTDNNGMSASVSVDILHNGVRDHTTSGTMRIEIESVADIATWKSSSVFHYDGQEDSRHVPLNISAETQDSSSPETITYQLRFTENGQHAKLVYSDGSLIPSTTDASGTYYVVAANKIGQVQVDPSDNFSGQIKLDVTAISQEQTNFVTGKQTAQSETKQIVIDVSPDADRGSFTVNRISIFEDNAASQNALDPRVEHDPLLLSEVIRMTGSADVDGSENLFVRLSDFTDSGATLVWLGAGASPITLGTYPNGTTYYEIPQSVLAQVEVLPTAHSNQDFSFVVQGIVKDTANLSTGQVQDIESLGSKTVYVAVKGVADLPAIESIGGNHWQGFNDGTHQGVMVTVKEDSTVDLNFTILSGELAQSPSDHSETISVLLSNIPDGVKLFDSDGRSVDLVFAGYDSQQKPTYQANMTVAQVITGIQVQPTASSTKNIDITATVIVTEDDGHVRQVQNTIRILVEPKIDMVENYHNAAVGNEDSRINVNWVPQNSAGNIQYPDGQEYFSRVEISGFPVGSQVWVNNQPVTLVNGVLVLTPAAGQSEVNFSNQVMASGYIQVLPPHNSSTDFSLTTVLTVKEQDHEYVNATNPGQGITEQVIHGSVAVKVNPIAESDGQLLVENSGHVTQVVQADANGRIDFTINDAAGGQLGANVIRFDNLDSNTAGGYQSMELVDQLVVSFGNLSQQVLDQLFITGAINNGDGTWTITNEADFSIKAPNGLIYSSNNDPDGNGFNEINITISAKVYDQGEDSREAKITQLATTSLTLSFPTVVTGNHSVAAELNWVGNADDLVIGQEDKPVDLGLQIQEKLMLSPVGVDSVADELSLVIKASDLPAGASIVGQDFNFVDGQYVFKGTLQADGSISGLQGLVLIPPRDYAGDFKLPITFVTTDPQSGDEKSMTAQVPIAIAPQADVPSSAGDQPLDNNLTPAVSLQVKGTLGLDADHQPTDLAHDTPTQDGIAYEDGIVQLNLAIGLADSLNLTTQGQEVLSEVILTLSDSHAGVFVDGNGQSLGSSLTLTQSELPAALSNIYFKPAANYPSGNAQHTVQINVSGKITDSTVFDETNASSQGVLSSDAGKSFSSQVSFEVKPVVDNIDFNSGAALAVTGIEDGWIALADQAGGLKVSLTDVDGSEQFVSLVLTGLPTDFLVKSLSSDYAVKNSGAGEWSVQIRNPSLTSLDLSALAIKPTQDFSGQVQLGIKVFTQEALLGQPVEYTSQLTLNINPVGDEIDIDPATNVQGDEGQAIEIALKAQVLDQRESLPGGTNYSENHPETLRVEVSGVPAGASLSLLDGTQATNLGGGVWVLFINAQQLDKVIFNSGDNNQQNWDGQLHFTVQSVDTGLAGDQHLGAAQQFDVAVAVTAINDKPELDSSNLTTQISELAAQKLTGIVVSDVDYVGAHANDVMSVTLSVSQGLLSVQAPVSSSVVVSYALDGSVMLEGSPQAINGLLNHSDPRYGVFVDARAIAGTQIAFTVTVQDRGVYFENAAGIALEESKTYPIQVTPVANAPSLSLNSSLNYAQQIYTNQSVSAQGIALLGAIAALVDLHETLSIRVDHLPIGASLTSTSGQITEVGNGTWEASADALPNLKVVGLDEGVHNLILTALTTESDGSQAQSSNSIDYRIEIAPDGSDLDHHSSTQNSFVIADQSGITLVAGSGNDYVQGGAGDDVLIGGSGNDILIGGAGADLFKWTADSTSDQVDRIRDFSLNQGDSIDLTDVVQDLGSNLSLEQILTNLGESNQLTAQVVNNDLQLGVTTDNSVHQTIVIENLASQIDFSGMNSLDIISTLLDQNVLRHD</sequence>
<keyword evidence="4" id="KW-1185">Reference proteome</keyword>
<dbReference type="PROSITE" id="PS00330">
    <property type="entry name" value="HEMOLYSIN_CALCIUM"/>
    <property type="match status" value="1"/>
</dbReference>
<comment type="caution">
    <text evidence="3">The sequence shown here is derived from an EMBL/GenBank/DDBJ whole genome shotgun (WGS) entry which is preliminary data.</text>
</comment>
<accession>A0ABT5V1Z4</accession>
<evidence type="ECO:0000313" key="3">
    <source>
        <dbReference type="EMBL" id="MDE1515679.1"/>
    </source>
</evidence>
<dbReference type="InterPro" id="IPR011049">
    <property type="entry name" value="Serralysin-like_metalloprot_C"/>
</dbReference>
<dbReference type="PRINTS" id="PR00313">
    <property type="entry name" value="CABNDNGRPT"/>
</dbReference>
<feature type="region of interest" description="Disordered" evidence="2">
    <location>
        <begin position="1"/>
        <end position="21"/>
    </location>
</feature>
<dbReference type="SUPFAM" id="SSF51120">
    <property type="entry name" value="beta-Roll"/>
    <property type="match status" value="1"/>
</dbReference>
<dbReference type="InterPro" id="IPR010221">
    <property type="entry name" value="VCBS_dom"/>
</dbReference>